<dbReference type="AlphaFoldDB" id="A0A2K3NB58"/>
<accession>A0A2K3NB58</accession>
<protein>
    <submittedName>
        <fullName evidence="1">26S proteasome non-ATPase regulatory subunit</fullName>
    </submittedName>
</protein>
<reference evidence="1 2" key="1">
    <citation type="journal article" date="2014" name="Am. J. Bot.">
        <title>Genome assembly and annotation for red clover (Trifolium pratense; Fabaceae).</title>
        <authorList>
            <person name="Istvanek J."/>
            <person name="Jaros M."/>
            <person name="Krenek A."/>
            <person name="Repkova J."/>
        </authorList>
    </citation>
    <scope>NUCLEOTIDE SEQUENCE [LARGE SCALE GENOMIC DNA]</scope>
    <source>
        <strain evidence="2">cv. Tatra</strain>
        <tissue evidence="1">Young leaves</tissue>
    </source>
</reference>
<sequence>MCFLSGVPPLPGSESSRQNCYYRLLPYAPPHMSGARTAHFFLARKTLLALVCLSLQGLLQFFCKMSMGFPHYAAQFCAKIVISSIDGRLQSLEDPSNRDEFETALESLGQIGL</sequence>
<dbReference type="Proteomes" id="UP000236291">
    <property type="component" value="Unassembled WGS sequence"/>
</dbReference>
<keyword evidence="1" id="KW-0647">Proteasome</keyword>
<feature type="non-terminal residue" evidence="1">
    <location>
        <position position="113"/>
    </location>
</feature>
<dbReference type="GO" id="GO:0000502">
    <property type="term" value="C:proteasome complex"/>
    <property type="evidence" value="ECO:0007669"/>
    <property type="project" value="UniProtKB-KW"/>
</dbReference>
<name>A0A2K3NB58_TRIPR</name>
<proteinExistence type="predicted"/>
<dbReference type="EMBL" id="ASHM01018729">
    <property type="protein sequence ID" value="PNY00271.1"/>
    <property type="molecule type" value="Genomic_DNA"/>
</dbReference>
<evidence type="ECO:0000313" key="2">
    <source>
        <dbReference type="Proteomes" id="UP000236291"/>
    </source>
</evidence>
<gene>
    <name evidence="1" type="ORF">L195_g023547</name>
</gene>
<evidence type="ECO:0000313" key="1">
    <source>
        <dbReference type="EMBL" id="PNY00271.1"/>
    </source>
</evidence>
<reference evidence="1 2" key="2">
    <citation type="journal article" date="2017" name="Front. Plant Sci.">
        <title>Gene Classification and Mining of Molecular Markers Useful in Red Clover (Trifolium pratense) Breeding.</title>
        <authorList>
            <person name="Istvanek J."/>
            <person name="Dluhosova J."/>
            <person name="Dluhos P."/>
            <person name="Patkova L."/>
            <person name="Nedelnik J."/>
            <person name="Repkova J."/>
        </authorList>
    </citation>
    <scope>NUCLEOTIDE SEQUENCE [LARGE SCALE GENOMIC DNA]</scope>
    <source>
        <strain evidence="2">cv. Tatra</strain>
        <tissue evidence="1">Young leaves</tissue>
    </source>
</reference>
<organism evidence="1 2">
    <name type="scientific">Trifolium pratense</name>
    <name type="common">Red clover</name>
    <dbReference type="NCBI Taxonomy" id="57577"/>
    <lineage>
        <taxon>Eukaryota</taxon>
        <taxon>Viridiplantae</taxon>
        <taxon>Streptophyta</taxon>
        <taxon>Embryophyta</taxon>
        <taxon>Tracheophyta</taxon>
        <taxon>Spermatophyta</taxon>
        <taxon>Magnoliopsida</taxon>
        <taxon>eudicotyledons</taxon>
        <taxon>Gunneridae</taxon>
        <taxon>Pentapetalae</taxon>
        <taxon>rosids</taxon>
        <taxon>fabids</taxon>
        <taxon>Fabales</taxon>
        <taxon>Fabaceae</taxon>
        <taxon>Papilionoideae</taxon>
        <taxon>50 kb inversion clade</taxon>
        <taxon>NPAAA clade</taxon>
        <taxon>Hologalegina</taxon>
        <taxon>IRL clade</taxon>
        <taxon>Trifolieae</taxon>
        <taxon>Trifolium</taxon>
    </lineage>
</organism>
<comment type="caution">
    <text evidence="1">The sequence shown here is derived from an EMBL/GenBank/DDBJ whole genome shotgun (WGS) entry which is preliminary data.</text>
</comment>